<feature type="region of interest" description="Disordered" evidence="1">
    <location>
        <begin position="44"/>
        <end position="80"/>
    </location>
</feature>
<organism evidence="3 4">
    <name type="scientific">Methylocella silvestris (strain DSM 15510 / CIP 108128 / LMG 27833 / NCIMB 13906 / BL2)</name>
    <dbReference type="NCBI Taxonomy" id="395965"/>
    <lineage>
        <taxon>Bacteria</taxon>
        <taxon>Pseudomonadati</taxon>
        <taxon>Pseudomonadota</taxon>
        <taxon>Alphaproteobacteria</taxon>
        <taxon>Hyphomicrobiales</taxon>
        <taxon>Beijerinckiaceae</taxon>
        <taxon>Methylocella</taxon>
    </lineage>
</organism>
<dbReference type="STRING" id="395965.Msil_3352"/>
<feature type="compositionally biased region" description="Basic and acidic residues" evidence="1">
    <location>
        <begin position="60"/>
        <end position="74"/>
    </location>
</feature>
<dbReference type="OrthoDB" id="8454416at2"/>
<reference evidence="3 4" key="1">
    <citation type="journal article" date="2010" name="J. Bacteriol.">
        <title>Complete genome sequence of the aerobic facultative methanotroph Methylocella silvestris BL2.</title>
        <authorList>
            <person name="Chen Y."/>
            <person name="Crombie A."/>
            <person name="Rahman M.T."/>
            <person name="Dedysh S.N."/>
            <person name="Liesack W."/>
            <person name="Stott M.B."/>
            <person name="Alam M."/>
            <person name="Theisen A.R."/>
            <person name="Murrell J.C."/>
            <person name="Dunfield P.F."/>
        </authorList>
    </citation>
    <scope>NUCLEOTIDE SEQUENCE [LARGE SCALE GENOMIC DNA]</scope>
    <source>
        <strain evidence="4">DSM 15510 / CIP 108128 / LMG 27833 / NCIMB 13906 / BL2</strain>
    </source>
</reference>
<protein>
    <submittedName>
        <fullName evidence="3">Uncharacterized protein</fullName>
    </submittedName>
</protein>
<accession>B8ES43</accession>
<dbReference type="Proteomes" id="UP000002257">
    <property type="component" value="Chromosome"/>
</dbReference>
<dbReference type="AlphaFoldDB" id="B8ES43"/>
<dbReference type="RefSeq" id="WP_012592327.1">
    <property type="nucleotide sequence ID" value="NC_011666.1"/>
</dbReference>
<dbReference type="HOGENOM" id="CLU_2585700_0_0_5"/>
<dbReference type="KEGG" id="msl:Msil_3352"/>
<name>B8ES43_METSB</name>
<evidence type="ECO:0000256" key="1">
    <source>
        <dbReference type="SAM" id="MobiDB-lite"/>
    </source>
</evidence>
<dbReference type="EMBL" id="CP001280">
    <property type="protein sequence ID" value="ACK52258.1"/>
    <property type="molecule type" value="Genomic_DNA"/>
</dbReference>
<gene>
    <name evidence="3" type="ordered locus">Msil_3352</name>
</gene>
<feature type="chain" id="PRO_5002868526" evidence="2">
    <location>
        <begin position="21"/>
        <end position="80"/>
    </location>
</feature>
<proteinExistence type="predicted"/>
<evidence type="ECO:0000256" key="2">
    <source>
        <dbReference type="SAM" id="SignalP"/>
    </source>
</evidence>
<keyword evidence="4" id="KW-1185">Reference proteome</keyword>
<keyword evidence="2" id="KW-0732">Signal</keyword>
<evidence type="ECO:0000313" key="3">
    <source>
        <dbReference type="EMBL" id="ACK52258.1"/>
    </source>
</evidence>
<feature type="signal peptide" evidence="2">
    <location>
        <begin position="1"/>
        <end position="20"/>
    </location>
</feature>
<dbReference type="eggNOG" id="ENOG5033KSS">
    <property type="taxonomic scope" value="Bacteria"/>
</dbReference>
<evidence type="ECO:0000313" key="4">
    <source>
        <dbReference type="Proteomes" id="UP000002257"/>
    </source>
</evidence>
<sequence length="80" mass="8425">MKAIVLTTLLAALVGGAALAQTAPELSQPKPGQLLDRDYLTSTGEVVPRPGVPQASGPTKLDRSIQHRDDKIDKSICSNC</sequence>